<dbReference type="Proteomes" id="UP000663570">
    <property type="component" value="Chromosome"/>
</dbReference>
<protein>
    <submittedName>
        <fullName evidence="6">Methyl-accepting chemotaxis protein</fullName>
    </submittedName>
</protein>
<keyword evidence="7" id="KW-1185">Reference proteome</keyword>
<gene>
    <name evidence="6" type="ORF">JY500_01715</name>
</gene>
<comment type="similarity">
    <text evidence="2">Belongs to the methyl-accepting chemotaxis (MCP) protein family.</text>
</comment>
<dbReference type="Gene3D" id="1.10.287.950">
    <property type="entry name" value="Methyl-accepting chemotaxis protein"/>
    <property type="match status" value="1"/>
</dbReference>
<accession>A0ABX7M7K9</accession>
<evidence type="ECO:0000313" key="7">
    <source>
        <dbReference type="Proteomes" id="UP000663570"/>
    </source>
</evidence>
<keyword evidence="4" id="KW-0812">Transmembrane</keyword>
<dbReference type="EMBL" id="CP071060">
    <property type="protein sequence ID" value="QSI77399.1"/>
    <property type="molecule type" value="Genomic_DNA"/>
</dbReference>
<feature type="transmembrane region" description="Helical" evidence="4">
    <location>
        <begin position="180"/>
        <end position="199"/>
    </location>
</feature>
<keyword evidence="4" id="KW-1133">Transmembrane helix</keyword>
<name>A0ABX7M7K9_9RHOO</name>
<dbReference type="CDD" id="cd11386">
    <property type="entry name" value="MCP_signal"/>
    <property type="match status" value="1"/>
</dbReference>
<dbReference type="PROSITE" id="PS50111">
    <property type="entry name" value="CHEMOTAXIS_TRANSDUC_2"/>
    <property type="match status" value="1"/>
</dbReference>
<evidence type="ECO:0000313" key="6">
    <source>
        <dbReference type="EMBL" id="QSI77399.1"/>
    </source>
</evidence>
<evidence type="ECO:0000256" key="3">
    <source>
        <dbReference type="PROSITE-ProRule" id="PRU00284"/>
    </source>
</evidence>
<dbReference type="PANTHER" id="PTHR32089:SF112">
    <property type="entry name" value="LYSOZYME-LIKE PROTEIN-RELATED"/>
    <property type="match status" value="1"/>
</dbReference>
<keyword evidence="4" id="KW-0472">Membrane</keyword>
<evidence type="ECO:0000256" key="2">
    <source>
        <dbReference type="ARBA" id="ARBA00029447"/>
    </source>
</evidence>
<dbReference type="InterPro" id="IPR004089">
    <property type="entry name" value="MCPsignal_dom"/>
</dbReference>
<dbReference type="Pfam" id="PF00015">
    <property type="entry name" value="MCPsignal"/>
    <property type="match status" value="1"/>
</dbReference>
<feature type="domain" description="Methyl-accepting transducer" evidence="5">
    <location>
        <begin position="263"/>
        <end position="499"/>
    </location>
</feature>
<sequence length="546" mass="57470">MKKIRPLMFAFVGITIALVVVLAAVVVLQLSALRAQSEYEHSVTDVMVDQLAVTKLQIVQVQQFLTDASATGEQDGVADAEKAYSAARASLAKLTALAPAFGADIDALSREVDTLREVGLGMVEAYKGGREAGNQVMKGADGFDKRAEVAQAAIDRLSARINALQDETRVRVQNSIDRTLWGAVGLALLICAVVSGVAWKLVGLIYRLIGAEPVHGAKLAGYLAQGDLTHTIEVRPGDTESLMAQLAVMRARWTDVASSLRGQAVQMSTGAGELQHKAHALASNGARQSEAAAAIAANVEQLSTSAEQIAADAGDANTHVRSMGQSAVESSQIISFVRQEVEEVARTVQEAASQVTRLDARAQDIAGIVTTIRAIADQTNLLALNAAIEAARAGESGRGFAVVADEVRKLAERTSGATVSIAQMIADVHAVTGEVVSTISRGVERVETSAAMAEDARLAMDALKQESLGACDQVSRIHTALSEQRANTHDIATKVEQIAQMAAENADASESVSVTSDRIDHIARALAQDVGYFKLGATAATEVELF</sequence>
<evidence type="ECO:0000256" key="4">
    <source>
        <dbReference type="SAM" id="Phobius"/>
    </source>
</evidence>
<dbReference type="RefSeq" id="WP_206254853.1">
    <property type="nucleotide sequence ID" value="NZ_CP071060.1"/>
</dbReference>
<dbReference type="SMART" id="SM00283">
    <property type="entry name" value="MA"/>
    <property type="match status" value="1"/>
</dbReference>
<proteinExistence type="inferred from homology"/>
<evidence type="ECO:0000256" key="1">
    <source>
        <dbReference type="ARBA" id="ARBA00023224"/>
    </source>
</evidence>
<reference evidence="6 7" key="1">
    <citation type="submission" date="2021-02" db="EMBL/GenBank/DDBJ databases">
        <title>Niveibacterium changnyeongensis HC41.</title>
        <authorList>
            <person name="Kang M."/>
        </authorList>
    </citation>
    <scope>NUCLEOTIDE SEQUENCE [LARGE SCALE GENOMIC DNA]</scope>
    <source>
        <strain evidence="6 7">HC41</strain>
    </source>
</reference>
<dbReference type="PANTHER" id="PTHR32089">
    <property type="entry name" value="METHYL-ACCEPTING CHEMOTAXIS PROTEIN MCPB"/>
    <property type="match status" value="1"/>
</dbReference>
<keyword evidence="1 3" id="KW-0807">Transducer</keyword>
<evidence type="ECO:0000259" key="5">
    <source>
        <dbReference type="PROSITE" id="PS50111"/>
    </source>
</evidence>
<dbReference type="PRINTS" id="PR00260">
    <property type="entry name" value="CHEMTRNSDUCR"/>
</dbReference>
<dbReference type="InterPro" id="IPR004090">
    <property type="entry name" value="Chemotax_Me-accpt_rcpt"/>
</dbReference>
<dbReference type="SUPFAM" id="SSF58104">
    <property type="entry name" value="Methyl-accepting chemotaxis protein (MCP) signaling domain"/>
    <property type="match status" value="1"/>
</dbReference>
<organism evidence="6 7">
    <name type="scientific">Niveibacterium microcysteis</name>
    <dbReference type="NCBI Taxonomy" id="2811415"/>
    <lineage>
        <taxon>Bacteria</taxon>
        <taxon>Pseudomonadati</taxon>
        <taxon>Pseudomonadota</taxon>
        <taxon>Betaproteobacteria</taxon>
        <taxon>Rhodocyclales</taxon>
        <taxon>Rhodocyclaceae</taxon>
        <taxon>Niveibacterium</taxon>
    </lineage>
</organism>